<organism evidence="1 2">
    <name type="scientific">Pallidibacillus thermolactis</name>
    <dbReference type="NCBI Taxonomy" id="251051"/>
    <lineage>
        <taxon>Bacteria</taxon>
        <taxon>Bacillati</taxon>
        <taxon>Bacillota</taxon>
        <taxon>Bacilli</taxon>
        <taxon>Bacillales</taxon>
        <taxon>Bacillaceae</taxon>
        <taxon>Pallidibacillus</taxon>
    </lineage>
</organism>
<dbReference type="EMBL" id="JAOUSE010000008">
    <property type="protein sequence ID" value="MCU9593784.1"/>
    <property type="molecule type" value="Genomic_DNA"/>
</dbReference>
<protein>
    <submittedName>
        <fullName evidence="1">Uncharacterized protein</fullName>
    </submittedName>
</protein>
<accession>A0ABT2WDM7</accession>
<gene>
    <name evidence="1" type="ORF">OEV82_04875</name>
</gene>
<reference evidence="1 2" key="1">
    <citation type="submission" date="2022-10" db="EMBL/GenBank/DDBJ databases">
        <title>Description of Fervidibacillus gen. nov. in the family Fervidibacillaceae fam. nov. with two species, Fervidibacillus albus sp. nov., and Fervidibacillus halotolerans sp. nov., isolated from tidal flat sediments.</title>
        <authorList>
            <person name="Kwon K.K."/>
            <person name="Yang S.-H."/>
        </authorList>
    </citation>
    <scope>NUCLEOTIDE SEQUENCE [LARGE SCALE GENOMIC DNA]</scope>
    <source>
        <strain evidence="1 2">DSM 23332</strain>
    </source>
</reference>
<name>A0ABT2WDM7_9BACI</name>
<dbReference type="Proteomes" id="UP001208656">
    <property type="component" value="Unassembled WGS sequence"/>
</dbReference>
<keyword evidence="2" id="KW-1185">Reference proteome</keyword>
<proteinExistence type="predicted"/>
<evidence type="ECO:0000313" key="2">
    <source>
        <dbReference type="Proteomes" id="UP001208656"/>
    </source>
</evidence>
<dbReference type="RefSeq" id="WP_263061211.1">
    <property type="nucleotide sequence ID" value="NZ_JAOUSE010000008.1"/>
</dbReference>
<sequence length="142" mass="16985">MWLVALILSVALISFLVTFTITNRIQSRHIELEEMNTLYICDTCGKFHRRYQEELQQLIDPKYKSYLTCPNCYSSTRIYTDPEFSWMKTNPECPELDKHDLKKVKKAMKKTKQLLLEDQSIDQFLHYYKLHNNKNSDDNILK</sequence>
<evidence type="ECO:0000313" key="1">
    <source>
        <dbReference type="EMBL" id="MCU9593784.1"/>
    </source>
</evidence>
<comment type="caution">
    <text evidence="1">The sequence shown here is derived from an EMBL/GenBank/DDBJ whole genome shotgun (WGS) entry which is preliminary data.</text>
</comment>